<reference evidence="7 8" key="1">
    <citation type="submission" date="2020-07" db="EMBL/GenBank/DDBJ databases">
        <title>Diversity of carbapenemase encoding genes among Pseudomonas putida group clinical isolates in a tertiary Brazilian hospital.</title>
        <authorList>
            <person name="Alberto-Lei F."/>
            <person name="Nodari C.S."/>
            <person name="Streling A.P."/>
            <person name="Paulino J.T."/>
            <person name="Bessa-Neto F.O."/>
            <person name="Cayo R."/>
            <person name="Gales A.C."/>
        </authorList>
    </citation>
    <scope>NUCLEOTIDE SEQUENCE [LARGE SCALE GENOMIC DNA]</scope>
    <source>
        <strain evidence="4 8">11213</strain>
        <strain evidence="3 9">12273</strain>
        <strain evidence="2 7">14535</strain>
    </source>
</reference>
<dbReference type="GeneID" id="72421946"/>
<protein>
    <submittedName>
        <fullName evidence="3">Uncharacterized protein</fullName>
    </submittedName>
</protein>
<dbReference type="Proteomes" id="UP001160152">
    <property type="component" value="Unassembled WGS sequence"/>
</dbReference>
<reference evidence="5 10" key="2">
    <citation type="submission" date="2022-09" db="EMBL/GenBank/DDBJ databases">
        <title>Intensive care unit water sources are persistently colonized with multi-drug resistant bacteria and are the site of extensive horizontal gene transfer of antibiotic resistance genes.</title>
        <authorList>
            <person name="Diorio-Toth L."/>
        </authorList>
    </citation>
    <scope>NUCLEOTIDE SEQUENCE [LARGE SCALE GENOMIC DNA]</scope>
    <source>
        <strain evidence="5 10">GD03901</strain>
    </source>
</reference>
<dbReference type="Proteomes" id="UP001217631">
    <property type="component" value="Chromosome"/>
</dbReference>
<name>A0A7W2LPK3_9PSED</name>
<dbReference type="Proteomes" id="UP000590738">
    <property type="component" value="Unassembled WGS sequence"/>
</dbReference>
<evidence type="ECO:0000313" key="5">
    <source>
        <dbReference type="EMBL" id="MDH0755950.1"/>
    </source>
</evidence>
<organism evidence="3 9">
    <name type="scientific">Pseudomonas juntendi</name>
    <dbReference type="NCBI Taxonomy" id="2666183"/>
    <lineage>
        <taxon>Bacteria</taxon>
        <taxon>Pseudomonadati</taxon>
        <taxon>Pseudomonadota</taxon>
        <taxon>Gammaproteobacteria</taxon>
        <taxon>Pseudomonadales</taxon>
        <taxon>Pseudomonadaceae</taxon>
        <taxon>Pseudomonas</taxon>
    </lineage>
</organism>
<gene>
    <name evidence="3" type="ORF">H4B97_19770</name>
    <name evidence="4" type="ORF">H4C15_07240</name>
    <name evidence="2" type="ORF">H4C44_26640</name>
    <name evidence="5" type="ORF">N5C70_04180</name>
    <name evidence="6" type="ORF">PWA60_20185</name>
</gene>
<evidence type="ECO:0000313" key="3">
    <source>
        <dbReference type="EMBL" id="MBA6144680.1"/>
    </source>
</evidence>
<dbReference type="EMBL" id="JACGDA010000010">
    <property type="protein sequence ID" value="MBA6147306.1"/>
    <property type="molecule type" value="Genomic_DNA"/>
</dbReference>
<evidence type="ECO:0000313" key="7">
    <source>
        <dbReference type="Proteomes" id="UP000556620"/>
    </source>
</evidence>
<dbReference type="EMBL" id="JACGCZ010000039">
    <property type="protein sequence ID" value="MBA6144680.1"/>
    <property type="molecule type" value="Genomic_DNA"/>
</dbReference>
<dbReference type="EMBL" id="CP118677">
    <property type="protein sequence ID" value="WEA19573.1"/>
    <property type="molecule type" value="Genomic_DNA"/>
</dbReference>
<dbReference type="EMBL" id="JAOCBV010000001">
    <property type="protein sequence ID" value="MDH0755950.1"/>
    <property type="molecule type" value="Genomic_DNA"/>
</dbReference>
<accession>A0A7W2LPK3</accession>
<dbReference type="Proteomes" id="UP000556620">
    <property type="component" value="Unassembled WGS sequence"/>
</dbReference>
<reference evidence="6" key="3">
    <citation type="submission" date="2023-02" db="EMBL/GenBank/DDBJ databases">
        <title>tmexCD-toprJ-like cluster.</title>
        <authorList>
            <person name="Gao X."/>
            <person name="Wang C."/>
            <person name="Liu J."/>
        </authorList>
    </citation>
    <scope>NUCLEOTIDE SEQUENCE</scope>
    <source>
        <strain evidence="6">GDW21C697WI</strain>
    </source>
</reference>
<evidence type="ECO:0000256" key="1">
    <source>
        <dbReference type="SAM" id="MobiDB-lite"/>
    </source>
</evidence>
<feature type="region of interest" description="Disordered" evidence="1">
    <location>
        <begin position="37"/>
        <end position="60"/>
    </location>
</feature>
<evidence type="ECO:0000313" key="6">
    <source>
        <dbReference type="EMBL" id="WEA19573.1"/>
    </source>
</evidence>
<evidence type="ECO:0000313" key="9">
    <source>
        <dbReference type="Proteomes" id="UP000590738"/>
    </source>
</evidence>
<evidence type="ECO:0000313" key="4">
    <source>
        <dbReference type="EMBL" id="MBA6147306.1"/>
    </source>
</evidence>
<dbReference type="AlphaFoldDB" id="A0A7W2LPK3"/>
<evidence type="ECO:0000313" key="2">
    <source>
        <dbReference type="EMBL" id="MBA6062737.1"/>
    </source>
</evidence>
<proteinExistence type="predicted"/>
<dbReference type="Proteomes" id="UP000577346">
    <property type="component" value="Unassembled WGS sequence"/>
</dbReference>
<evidence type="ECO:0000313" key="8">
    <source>
        <dbReference type="Proteomes" id="UP000577346"/>
    </source>
</evidence>
<evidence type="ECO:0000313" key="10">
    <source>
        <dbReference type="Proteomes" id="UP001160152"/>
    </source>
</evidence>
<sequence length="60" mass="6666">MRRPFEMFHETLGALKRIDRQLAMLLIIESSRSKRLAETKKGANAPFDSDDVAGTPCGGM</sequence>
<dbReference type="EMBL" id="JACGCU010000087">
    <property type="protein sequence ID" value="MBA6062737.1"/>
    <property type="molecule type" value="Genomic_DNA"/>
</dbReference>
<dbReference type="RefSeq" id="WP_009683073.1">
    <property type="nucleotide sequence ID" value="NZ_BQHP01000030.1"/>
</dbReference>